<organism evidence="2 3">
    <name type="scientific">Monilinia fructicola</name>
    <name type="common">Brown rot fungus</name>
    <name type="synonym">Ciboria fructicola</name>
    <dbReference type="NCBI Taxonomy" id="38448"/>
    <lineage>
        <taxon>Eukaryota</taxon>
        <taxon>Fungi</taxon>
        <taxon>Dikarya</taxon>
        <taxon>Ascomycota</taxon>
        <taxon>Pezizomycotina</taxon>
        <taxon>Leotiomycetes</taxon>
        <taxon>Helotiales</taxon>
        <taxon>Sclerotiniaceae</taxon>
        <taxon>Monilinia</taxon>
    </lineage>
</organism>
<reference evidence="2 3" key="1">
    <citation type="submission" date="2019-06" db="EMBL/GenBank/DDBJ databases">
        <title>Genome Sequence of the Brown Rot Fungal Pathogen Monilinia fructicola.</title>
        <authorList>
            <person name="De Miccolis Angelini R.M."/>
            <person name="Landi L."/>
            <person name="Abate D."/>
            <person name="Pollastro S."/>
            <person name="Romanazzi G."/>
            <person name="Faretra F."/>
        </authorList>
    </citation>
    <scope>NUCLEOTIDE SEQUENCE [LARGE SCALE GENOMIC DNA]</scope>
    <source>
        <strain evidence="2 3">Mfrc123</strain>
    </source>
</reference>
<sequence length="269" mass="30906">MDTSETIVAQYARSIDPVVPVEEALRRVARLPVTTIDSEKEALALLEIERLALAETWCTMTQDFGIKGTYSTGPHTFESVITLVKEAQDQINNRKRIGGGKPKQYYNKFASKLYQHKSVFDMFPNTNEYVSIFCGSIKTLVKASVNYIKISEGLSKALDEISDLVDFAKRQVEGIPTEYTRSALARLYKEIFLYLKDCTDWYKKKSKMRALRCFNEDFYDRFEDRMKCIKDMAQAVHGETTIGGIQSLQIMILESREQQRSQLESLEQQ</sequence>
<comment type="caution">
    <text evidence="2">The sequence shown here is derived from an EMBL/GenBank/DDBJ whole genome shotgun (WGS) entry which is preliminary data.</text>
</comment>
<feature type="domain" description="DUF7708" evidence="1">
    <location>
        <begin position="106"/>
        <end position="241"/>
    </location>
</feature>
<dbReference type="EMBL" id="VICG01000006">
    <property type="protein sequence ID" value="KAA8570781.1"/>
    <property type="molecule type" value="Genomic_DNA"/>
</dbReference>
<dbReference type="AlphaFoldDB" id="A0A5M9JND8"/>
<accession>A0A5M9JND8</accession>
<dbReference type="InterPro" id="IPR056125">
    <property type="entry name" value="DUF7708"/>
</dbReference>
<dbReference type="Pfam" id="PF24809">
    <property type="entry name" value="DUF7708"/>
    <property type="match status" value="1"/>
</dbReference>
<keyword evidence="3" id="KW-1185">Reference proteome</keyword>
<gene>
    <name evidence="2" type="ORF">EYC84_000173</name>
</gene>
<evidence type="ECO:0000313" key="2">
    <source>
        <dbReference type="EMBL" id="KAA8570781.1"/>
    </source>
</evidence>
<evidence type="ECO:0000313" key="3">
    <source>
        <dbReference type="Proteomes" id="UP000322873"/>
    </source>
</evidence>
<proteinExistence type="predicted"/>
<evidence type="ECO:0000259" key="1">
    <source>
        <dbReference type="Pfam" id="PF24809"/>
    </source>
</evidence>
<name>A0A5M9JND8_MONFR</name>
<dbReference type="Proteomes" id="UP000322873">
    <property type="component" value="Unassembled WGS sequence"/>
</dbReference>
<protein>
    <recommendedName>
        <fullName evidence="1">DUF7708 domain-containing protein</fullName>
    </recommendedName>
</protein>